<dbReference type="EnsemblPlants" id="AVESA.00010b.r2.7AG1224070.1">
    <property type="protein sequence ID" value="AVESA.00010b.r2.7AG1224070.1.CDS"/>
    <property type="gene ID" value="AVESA.00010b.r2.7AG1224070"/>
</dbReference>
<proteinExistence type="predicted"/>
<reference evidence="1" key="2">
    <citation type="submission" date="2025-09" db="UniProtKB">
        <authorList>
            <consortium name="EnsemblPlants"/>
        </authorList>
    </citation>
    <scope>IDENTIFICATION</scope>
</reference>
<evidence type="ECO:0000313" key="2">
    <source>
        <dbReference type="Proteomes" id="UP001732700"/>
    </source>
</evidence>
<protein>
    <submittedName>
        <fullName evidence="1">Uncharacterized protein</fullName>
    </submittedName>
</protein>
<reference evidence="1" key="1">
    <citation type="submission" date="2021-05" db="EMBL/GenBank/DDBJ databases">
        <authorList>
            <person name="Scholz U."/>
            <person name="Mascher M."/>
            <person name="Fiebig A."/>
        </authorList>
    </citation>
    <scope>NUCLEOTIDE SEQUENCE [LARGE SCALE GENOMIC DNA]</scope>
</reference>
<accession>A0ACD5ZTU2</accession>
<name>A0ACD5ZTU2_AVESA</name>
<organism evidence="1 2">
    <name type="scientific">Avena sativa</name>
    <name type="common">Oat</name>
    <dbReference type="NCBI Taxonomy" id="4498"/>
    <lineage>
        <taxon>Eukaryota</taxon>
        <taxon>Viridiplantae</taxon>
        <taxon>Streptophyta</taxon>
        <taxon>Embryophyta</taxon>
        <taxon>Tracheophyta</taxon>
        <taxon>Spermatophyta</taxon>
        <taxon>Magnoliopsida</taxon>
        <taxon>Liliopsida</taxon>
        <taxon>Poales</taxon>
        <taxon>Poaceae</taxon>
        <taxon>BOP clade</taxon>
        <taxon>Pooideae</taxon>
        <taxon>Poodae</taxon>
        <taxon>Poeae</taxon>
        <taxon>Poeae Chloroplast Group 1 (Aveneae type)</taxon>
        <taxon>Aveninae</taxon>
        <taxon>Avena</taxon>
    </lineage>
</organism>
<dbReference type="Proteomes" id="UP001732700">
    <property type="component" value="Chromosome 7A"/>
</dbReference>
<keyword evidence="2" id="KW-1185">Reference proteome</keyword>
<sequence length="424" mass="47048">MGGVTSSVAAKFAFFPPDPPTYGVVDEEDPPPPGAAPAAPVTAGARSDAAAISSRVAMTGVPWKEGVEARRVRTRRGTEIIVMYVRCPKARLTVLYSHGNAADLGKMYELFIEFSARLHVNVMGYDYSGYGRSSGKASEANTFADIEAAYKCLVEVYGTKGEDIVLYGQSVGSGPTVDLAAHLHDIRAVVLHSPILSGVRVMYSVKKTYWFDIYKNIDKIPRVKCPVLVIHGTNDDVVDCSHGKRLWELSQQKFEPLWIEGGDHCNLETYPVYIRHLKKFMSAIEKLPIGKEAPADVEKLAAENETPSDSALSEAPWATSQRLELSRKSSRHEQPPGPSTEHVDRHRRSTGVREKARSSTDNRERSRRRSVDASDRTTRDENEQTDKPRKSIDRLGEMIRCMGLCNVDCFKEPPRRTEPSKGQS</sequence>
<evidence type="ECO:0000313" key="1">
    <source>
        <dbReference type="EnsemblPlants" id="AVESA.00010b.r2.7AG1224070.1.CDS"/>
    </source>
</evidence>